<protein>
    <submittedName>
        <fullName evidence="4">Uncharacterized protein</fullName>
    </submittedName>
</protein>
<gene>
    <name evidence="4" type="ORF">QE152_g39080</name>
</gene>
<name>A0AAW1HVA5_POPJA</name>
<feature type="compositionally biased region" description="Acidic residues" evidence="1">
    <location>
        <begin position="257"/>
        <end position="270"/>
    </location>
</feature>
<dbReference type="Pfam" id="PF22936">
    <property type="entry name" value="Pol_BBD"/>
    <property type="match status" value="1"/>
</dbReference>
<keyword evidence="5" id="KW-1185">Reference proteome</keyword>
<feature type="region of interest" description="Disordered" evidence="1">
    <location>
        <begin position="250"/>
        <end position="275"/>
    </location>
</feature>
<dbReference type="Pfam" id="PF25597">
    <property type="entry name" value="SH3_retrovirus"/>
    <property type="match status" value="1"/>
</dbReference>
<organism evidence="4 5">
    <name type="scientific">Popillia japonica</name>
    <name type="common">Japanese beetle</name>
    <dbReference type="NCBI Taxonomy" id="7064"/>
    <lineage>
        <taxon>Eukaryota</taxon>
        <taxon>Metazoa</taxon>
        <taxon>Ecdysozoa</taxon>
        <taxon>Arthropoda</taxon>
        <taxon>Hexapoda</taxon>
        <taxon>Insecta</taxon>
        <taxon>Pterygota</taxon>
        <taxon>Neoptera</taxon>
        <taxon>Endopterygota</taxon>
        <taxon>Coleoptera</taxon>
        <taxon>Polyphaga</taxon>
        <taxon>Scarabaeiformia</taxon>
        <taxon>Scarabaeidae</taxon>
        <taxon>Rutelinae</taxon>
        <taxon>Popillia</taxon>
    </lineage>
</organism>
<sequence length="289" mass="33217">MRLPERRSDSSALIVNKKKDKKNTDKSDKKTRKERAAKVLQVPQREAFLCERDNKQDDQWLADSGASAHMTNNKSFFLSYELFNYPREVQVGNNETIHAYGEGTINVQMRLNGLWQQNHLKNVCANQNGCTFKKDGRGKRTTKGLLVLDMQVCLHEIVTEVHTASSKENLQLWHEQFLAHVPKEKRRKWDKKSVAGKLVGYCDEKDGYRIWIEAEGNVIRSRDVVFKKEMPLKEKLQLLFSKKQKDVDSTSHQTEIDVNDEPSNEGENDIEVTTLEEAVVEDGIPTLST</sequence>
<evidence type="ECO:0000259" key="2">
    <source>
        <dbReference type="Pfam" id="PF22936"/>
    </source>
</evidence>
<proteinExistence type="predicted"/>
<evidence type="ECO:0000259" key="3">
    <source>
        <dbReference type="Pfam" id="PF25597"/>
    </source>
</evidence>
<dbReference type="InterPro" id="IPR057670">
    <property type="entry name" value="SH3_retrovirus"/>
</dbReference>
<evidence type="ECO:0000313" key="4">
    <source>
        <dbReference type="EMBL" id="KAK9680452.1"/>
    </source>
</evidence>
<feature type="domain" description="Retrovirus-related Pol polyprotein from transposon TNT 1-94-like beta-barrel" evidence="2">
    <location>
        <begin position="60"/>
        <end position="123"/>
    </location>
</feature>
<evidence type="ECO:0000256" key="1">
    <source>
        <dbReference type="SAM" id="MobiDB-lite"/>
    </source>
</evidence>
<comment type="caution">
    <text evidence="4">The sequence shown here is derived from an EMBL/GenBank/DDBJ whole genome shotgun (WGS) entry which is preliminary data.</text>
</comment>
<accession>A0AAW1HVA5</accession>
<dbReference type="AlphaFoldDB" id="A0AAW1HVA5"/>
<feature type="domain" description="Retroviral polymerase SH3-like" evidence="3">
    <location>
        <begin position="179"/>
        <end position="230"/>
    </location>
</feature>
<dbReference type="EMBL" id="JASPKY010000896">
    <property type="protein sequence ID" value="KAK9680452.1"/>
    <property type="molecule type" value="Genomic_DNA"/>
</dbReference>
<reference evidence="4 5" key="1">
    <citation type="journal article" date="2024" name="BMC Genomics">
        <title>De novo assembly and annotation of Popillia japonica's genome with initial clues to its potential as an invasive pest.</title>
        <authorList>
            <person name="Cucini C."/>
            <person name="Boschi S."/>
            <person name="Funari R."/>
            <person name="Cardaioli E."/>
            <person name="Iannotti N."/>
            <person name="Marturano G."/>
            <person name="Paoli F."/>
            <person name="Bruttini M."/>
            <person name="Carapelli A."/>
            <person name="Frati F."/>
            <person name="Nardi F."/>
        </authorList>
    </citation>
    <scope>NUCLEOTIDE SEQUENCE [LARGE SCALE GENOMIC DNA]</scope>
    <source>
        <strain evidence="4">DMR45628</strain>
    </source>
</reference>
<dbReference type="InterPro" id="IPR054722">
    <property type="entry name" value="PolX-like_BBD"/>
</dbReference>
<dbReference type="Proteomes" id="UP001458880">
    <property type="component" value="Unassembled WGS sequence"/>
</dbReference>
<feature type="region of interest" description="Disordered" evidence="1">
    <location>
        <begin position="1"/>
        <end position="36"/>
    </location>
</feature>
<evidence type="ECO:0000313" key="5">
    <source>
        <dbReference type="Proteomes" id="UP001458880"/>
    </source>
</evidence>